<dbReference type="Proteomes" id="UP000183975">
    <property type="component" value="Unassembled WGS sequence"/>
</dbReference>
<keyword evidence="2" id="KW-1185">Reference proteome</keyword>
<dbReference type="RefSeq" id="WP_072850630.1">
    <property type="nucleotide sequence ID" value="NZ_FRAH01000022.1"/>
</dbReference>
<dbReference type="InterPro" id="IPR027417">
    <property type="entry name" value="P-loop_NTPase"/>
</dbReference>
<name>A0A1M6RCE5_9FIRM</name>
<dbReference type="Gene3D" id="3.40.50.300">
    <property type="entry name" value="P-loop containing nucleotide triphosphate hydrolases"/>
    <property type="match status" value="1"/>
</dbReference>
<evidence type="ECO:0000313" key="1">
    <source>
        <dbReference type="EMBL" id="SHK30018.1"/>
    </source>
</evidence>
<sequence length="194" mass="22015">MKLVILTGAPASGKSSIAEAVGAKLGIDVISKDGFKIELFEKYGFTNHAEKKKLSIEGEKIMNETIKNYVNHNVDLIVDNNFKNFNDIREILNQADVDVEIKCVYCIADYDVLAKRYNERISSGNRHLALYTLNQYPVIEEVSEFHPLITKDDVERIEQGIQEFTFGQDVLEINTDNIGFEFDALCNKVIEFIS</sequence>
<evidence type="ECO:0000313" key="2">
    <source>
        <dbReference type="Proteomes" id="UP000183975"/>
    </source>
</evidence>
<accession>A0A1M6RCE5</accession>
<organism evidence="1 2">
    <name type="scientific">Anaerotignum lactatifermentans DSM 14214</name>
    <dbReference type="NCBI Taxonomy" id="1121323"/>
    <lineage>
        <taxon>Bacteria</taxon>
        <taxon>Bacillati</taxon>
        <taxon>Bacillota</taxon>
        <taxon>Clostridia</taxon>
        <taxon>Lachnospirales</taxon>
        <taxon>Anaerotignaceae</taxon>
        <taxon>Anaerotignum</taxon>
    </lineage>
</organism>
<dbReference type="EMBL" id="FRAH01000022">
    <property type="protein sequence ID" value="SHK30018.1"/>
    <property type="molecule type" value="Genomic_DNA"/>
</dbReference>
<reference evidence="1 2" key="1">
    <citation type="submission" date="2016-11" db="EMBL/GenBank/DDBJ databases">
        <authorList>
            <person name="Jaros S."/>
            <person name="Januszkiewicz K."/>
            <person name="Wedrychowicz H."/>
        </authorList>
    </citation>
    <scope>NUCLEOTIDE SEQUENCE [LARGE SCALE GENOMIC DNA]</scope>
    <source>
        <strain evidence="1 2">DSM 14214</strain>
    </source>
</reference>
<dbReference type="SUPFAM" id="SSF52540">
    <property type="entry name" value="P-loop containing nucleoside triphosphate hydrolases"/>
    <property type="match status" value="1"/>
</dbReference>
<dbReference type="Pfam" id="PF13671">
    <property type="entry name" value="AAA_33"/>
    <property type="match status" value="1"/>
</dbReference>
<proteinExistence type="predicted"/>
<dbReference type="AlphaFoldDB" id="A0A1M6RCE5"/>
<gene>
    <name evidence="1" type="ORF">SAMN02745138_01511</name>
</gene>
<protein>
    <submittedName>
        <fullName evidence="1">AAA domain-containing protein</fullName>
    </submittedName>
</protein>
<dbReference type="OrthoDB" id="1648091at2"/>